<evidence type="ECO:0000256" key="1">
    <source>
        <dbReference type="SAM" id="MobiDB-lite"/>
    </source>
</evidence>
<dbReference type="GeneID" id="95388794"/>
<dbReference type="Proteomes" id="UP000579945">
    <property type="component" value="Unassembled WGS sequence"/>
</dbReference>
<feature type="signal peptide" evidence="2">
    <location>
        <begin position="1"/>
        <end position="21"/>
    </location>
</feature>
<dbReference type="RefSeq" id="WP_183645881.1">
    <property type="nucleotide sequence ID" value="NZ_JACIBV010000001.1"/>
</dbReference>
<proteinExistence type="predicted"/>
<organism evidence="3 4">
    <name type="scientific">Nonomuraea dietziae</name>
    <dbReference type="NCBI Taxonomy" id="65515"/>
    <lineage>
        <taxon>Bacteria</taxon>
        <taxon>Bacillati</taxon>
        <taxon>Actinomycetota</taxon>
        <taxon>Actinomycetes</taxon>
        <taxon>Streptosporangiales</taxon>
        <taxon>Streptosporangiaceae</taxon>
        <taxon>Nonomuraea</taxon>
    </lineage>
</organism>
<feature type="region of interest" description="Disordered" evidence="1">
    <location>
        <begin position="130"/>
        <end position="161"/>
    </location>
</feature>
<evidence type="ECO:0000313" key="3">
    <source>
        <dbReference type="EMBL" id="MBB3726431.1"/>
    </source>
</evidence>
<dbReference type="AlphaFoldDB" id="A0A7W5V2A6"/>
<comment type="caution">
    <text evidence="3">The sequence shown here is derived from an EMBL/GenBank/DDBJ whole genome shotgun (WGS) entry which is preliminary data.</text>
</comment>
<evidence type="ECO:0000256" key="2">
    <source>
        <dbReference type="SAM" id="SignalP"/>
    </source>
</evidence>
<gene>
    <name evidence="3" type="ORF">FHR33_002291</name>
</gene>
<reference evidence="3 4" key="1">
    <citation type="submission" date="2020-08" db="EMBL/GenBank/DDBJ databases">
        <title>Sequencing the genomes of 1000 actinobacteria strains.</title>
        <authorList>
            <person name="Klenk H.-P."/>
        </authorList>
    </citation>
    <scope>NUCLEOTIDE SEQUENCE [LARGE SCALE GENOMIC DNA]</scope>
    <source>
        <strain evidence="3 4">DSM 44320</strain>
    </source>
</reference>
<feature type="chain" id="PRO_5030970725" description="Lipoprotein" evidence="2">
    <location>
        <begin position="22"/>
        <end position="161"/>
    </location>
</feature>
<name>A0A7W5V2A6_9ACTN</name>
<sequence length="161" mass="15999">MTGRLTMLCALSVMLALPGCAPEKVCTLIGAPAGVSLTIAPPLAARVSEAELMACWGGSCTTARPLLSPADRVTTQTCDADSCGATLTRTGGKRGFGDVAGLPKAPVDVRVKLKGADGGTVLDRTLTVTPRGSFPNGPDCGEGGPQAAITVSGDGGLSEAT</sequence>
<keyword evidence="2" id="KW-0732">Signal</keyword>
<evidence type="ECO:0000313" key="4">
    <source>
        <dbReference type="Proteomes" id="UP000579945"/>
    </source>
</evidence>
<accession>A0A7W5V2A6</accession>
<dbReference type="EMBL" id="JACIBV010000001">
    <property type="protein sequence ID" value="MBB3726431.1"/>
    <property type="molecule type" value="Genomic_DNA"/>
</dbReference>
<protein>
    <recommendedName>
        <fullName evidence="5">Lipoprotein</fullName>
    </recommendedName>
</protein>
<keyword evidence="4" id="KW-1185">Reference proteome</keyword>
<evidence type="ECO:0008006" key="5">
    <source>
        <dbReference type="Google" id="ProtNLM"/>
    </source>
</evidence>